<dbReference type="EMBL" id="KN837168">
    <property type="protein sequence ID" value="KIJ37558.1"/>
    <property type="molecule type" value="Genomic_DNA"/>
</dbReference>
<reference evidence="4 5" key="1">
    <citation type="submission" date="2014-06" db="EMBL/GenBank/DDBJ databases">
        <title>Evolutionary Origins and Diversification of the Mycorrhizal Mutualists.</title>
        <authorList>
            <consortium name="DOE Joint Genome Institute"/>
            <consortium name="Mycorrhizal Genomics Consortium"/>
            <person name="Kohler A."/>
            <person name="Kuo A."/>
            <person name="Nagy L.G."/>
            <person name="Floudas D."/>
            <person name="Copeland A."/>
            <person name="Barry K.W."/>
            <person name="Cichocki N."/>
            <person name="Veneault-Fourrey C."/>
            <person name="LaButti K."/>
            <person name="Lindquist E.A."/>
            <person name="Lipzen A."/>
            <person name="Lundell T."/>
            <person name="Morin E."/>
            <person name="Murat C."/>
            <person name="Riley R."/>
            <person name="Ohm R."/>
            <person name="Sun H."/>
            <person name="Tunlid A."/>
            <person name="Henrissat B."/>
            <person name="Grigoriev I.V."/>
            <person name="Hibbett D.S."/>
            <person name="Martin F."/>
        </authorList>
    </citation>
    <scope>NUCLEOTIDE SEQUENCE [LARGE SCALE GENOMIC DNA]</scope>
    <source>
        <strain evidence="4 5">SS14</strain>
    </source>
</reference>
<dbReference type="Proteomes" id="UP000054279">
    <property type="component" value="Unassembled WGS sequence"/>
</dbReference>
<dbReference type="GO" id="GO:0016616">
    <property type="term" value="F:oxidoreductase activity, acting on the CH-OH group of donors, NAD or NADP as acceptor"/>
    <property type="evidence" value="ECO:0007669"/>
    <property type="project" value="TreeGrafter"/>
</dbReference>
<gene>
    <name evidence="4" type="ORF">M422DRAFT_259913</name>
</gene>
<keyword evidence="5" id="KW-1185">Reference proteome</keyword>
<keyword evidence="1" id="KW-0560">Oxidoreductase</keyword>
<dbReference type="PANTHER" id="PTHR10366:SF564">
    <property type="entry name" value="STEROL-4-ALPHA-CARBOXYLATE 3-DEHYDROGENASE, DECARBOXYLATING"/>
    <property type="match status" value="1"/>
</dbReference>
<dbReference type="Gene3D" id="3.40.50.720">
    <property type="entry name" value="NAD(P)-binding Rossmann-like Domain"/>
    <property type="match status" value="1"/>
</dbReference>
<name>A0A0C9U3U0_SPHS4</name>
<evidence type="ECO:0000313" key="4">
    <source>
        <dbReference type="EMBL" id="KIJ37558.1"/>
    </source>
</evidence>
<organism evidence="4 5">
    <name type="scientific">Sphaerobolus stellatus (strain SS14)</name>
    <dbReference type="NCBI Taxonomy" id="990650"/>
    <lineage>
        <taxon>Eukaryota</taxon>
        <taxon>Fungi</taxon>
        <taxon>Dikarya</taxon>
        <taxon>Basidiomycota</taxon>
        <taxon>Agaricomycotina</taxon>
        <taxon>Agaricomycetes</taxon>
        <taxon>Phallomycetidae</taxon>
        <taxon>Geastrales</taxon>
        <taxon>Sphaerobolaceae</taxon>
        <taxon>Sphaerobolus</taxon>
    </lineage>
</organism>
<evidence type="ECO:0000313" key="5">
    <source>
        <dbReference type="Proteomes" id="UP000054279"/>
    </source>
</evidence>
<evidence type="ECO:0000259" key="3">
    <source>
        <dbReference type="Pfam" id="PF01370"/>
    </source>
</evidence>
<sequence length="382" mass="41611">MMSAKPFVLVTGGTGFLGSHIVKQLLEAGYRVRCTARPLKSRFLADAYYDREGQLEVVEVQDLATDDLTSVLNGMEKEAHPGHQSFSLCILLTIQYILTSGINAVVHTAFPAPDSLESTELLSNGVRCTSHLLRQAHEQGIRKFVITSSYLAAIGGDPDNVWREYTFTDRDWSTATYDEAFDGTHDPAWVYAAAKKLAEAAAWDFARSHPEMDIASVLPTLLIGPFAPGHAIMSTGDLSTNILLHSILSFGLPPHPVWPYFVDVRDAAAAHIQALEAPPLLSSMSAVDPGSQAFQSVFDDLTALTLSAPTTPFVSSLTSPPTTPFVSSLPSPSPSSPFQKRLIVSGSSFTWAEAITHIRAIRPDLRLPDEGEYWAKRGLEWT</sequence>
<dbReference type="OrthoDB" id="2735536at2759"/>
<dbReference type="Pfam" id="PF01370">
    <property type="entry name" value="Epimerase"/>
    <property type="match status" value="1"/>
</dbReference>
<accession>A0A0C9U3U0</accession>
<dbReference type="InterPro" id="IPR050425">
    <property type="entry name" value="NAD(P)_dehydrat-like"/>
</dbReference>
<feature type="domain" description="NAD-dependent epimerase/dehydratase" evidence="3">
    <location>
        <begin position="8"/>
        <end position="277"/>
    </location>
</feature>
<comment type="similarity">
    <text evidence="2">Belongs to the NAD(P)-dependent epimerase/dehydratase family. Dihydroflavonol-4-reductase subfamily.</text>
</comment>
<dbReference type="SUPFAM" id="SSF51735">
    <property type="entry name" value="NAD(P)-binding Rossmann-fold domains"/>
    <property type="match status" value="1"/>
</dbReference>
<dbReference type="InterPro" id="IPR001509">
    <property type="entry name" value="Epimerase_deHydtase"/>
</dbReference>
<dbReference type="AlphaFoldDB" id="A0A0C9U3U0"/>
<proteinExistence type="inferred from homology"/>
<evidence type="ECO:0000256" key="2">
    <source>
        <dbReference type="ARBA" id="ARBA00023445"/>
    </source>
</evidence>
<dbReference type="PANTHER" id="PTHR10366">
    <property type="entry name" value="NAD DEPENDENT EPIMERASE/DEHYDRATASE"/>
    <property type="match status" value="1"/>
</dbReference>
<protein>
    <submittedName>
        <fullName evidence="4">Unplaced genomic scaffold SPHSTscaffold_93, whole genome shotgun sequence</fullName>
    </submittedName>
</protein>
<evidence type="ECO:0000256" key="1">
    <source>
        <dbReference type="ARBA" id="ARBA00023002"/>
    </source>
</evidence>
<dbReference type="HOGENOM" id="CLU_007383_9_2_1"/>
<dbReference type="InterPro" id="IPR036291">
    <property type="entry name" value="NAD(P)-bd_dom_sf"/>
</dbReference>